<dbReference type="EMBL" id="JASAOF010000034">
    <property type="protein sequence ID" value="MDI2032718.1"/>
    <property type="molecule type" value="Genomic_DNA"/>
</dbReference>
<evidence type="ECO:0000313" key="2">
    <source>
        <dbReference type="EMBL" id="MDI2032718.1"/>
    </source>
</evidence>
<proteinExistence type="predicted"/>
<reference evidence="2 3" key="1">
    <citation type="submission" date="2023-04" db="EMBL/GenBank/DDBJ databases">
        <title>Draft genome sequence of Saccharopolyspora sp. TS4A08 isolated from sweet potato rhizospheric soil.</title>
        <authorList>
            <person name="Suksaard P."/>
            <person name="Duangmal K."/>
        </authorList>
    </citation>
    <scope>NUCLEOTIDE SEQUENCE [LARGE SCALE GENOMIC DNA]</scope>
    <source>
        <strain evidence="2 3">TS4A08</strain>
    </source>
</reference>
<gene>
    <name evidence="2" type="ORF">QFW96_29145</name>
</gene>
<accession>A0ABT6PXG4</accession>
<evidence type="ECO:0000313" key="3">
    <source>
        <dbReference type="Proteomes" id="UP001237595"/>
    </source>
</evidence>
<dbReference type="InterPro" id="IPR036412">
    <property type="entry name" value="HAD-like_sf"/>
</dbReference>
<sequence length="905" mass="99149">MPDGHSGSDDLALSMCFTARWGENVRNRTAATEPTTRAPELEQLHRLVSDGSCAVLSLDVFDTVLWRRVPRPTDAFAMLGARLRAEGRCPGWITDATFRLMRIDAEKRARERSLSACGEISLFDIWREMPTDVLGPGDLDDLVRAEVELEREITVPDLEIAEVIATAERNAVPIVLVSDTYFTADQLAHLLDRPALAPLLGAKTFRSHQHGLDKASGLWEIVLQELGTRPEQIVHVGDNAVADDEVPAKLGIRTVHHERIDDEFAEVLDRERESTDSFGPPDRHLHPEHGDAGLTTLRAKAVRAASDESGEAVEVAWRFGAGVLGPVLTGFADWVAERAHELGQRVVWCPMREGELLSELVNEAAAARGRDVTAKPIWLSRQVTSLAALDSYDPDAVGEFIGRSYRLTVAQLLASLHLRPGDVPALADKLDMLLDQPELRERVTVALTEAPHLRNRLAATVTAACDRLLRSLRAAGALDGEEIVLVDLGWGGTIQYQLSRVLRRNGIDVRTSGHYLATDHRSSRLSLAGQPAEGYLGQSGWPHDVVYALVRSPEVVEQCVSARLGSLVDFTESGEPVLGPFHSTPTQDLEWCAVQDGVRGFQRTWNRYARAAGGDWPTLNRERLAVIITAALKAPSAAEASVFGNWWHDDNFGSSVVTGIVPRDLLPAVPYMSPGDLEDLHMRDAFWPALLTAADPQLGAAVSALHSGAVDPAVFERSGECPSTRLRFRTEDDEWHDASRRRVRINHNGLSFARLTFESRGALDVSLAIPGQPAIVRIDWIEATAYVRGDAEPRTLRWERAEDFAGLVFADCDWLGGTMVEFHEPHGAVWLPLAQRAGGPITSAQITIAFASLPQSRSGLAHRVPPAPELARLTGRIREELRTRGVRGIAAGGARLALRKMGGIR</sequence>
<dbReference type="CDD" id="cd01427">
    <property type="entry name" value="HAD_like"/>
    <property type="match status" value="1"/>
</dbReference>
<comment type="caution">
    <text evidence="2">The sequence shown here is derived from an EMBL/GenBank/DDBJ whole genome shotgun (WGS) entry which is preliminary data.</text>
</comment>
<dbReference type="Gene3D" id="3.40.50.1000">
    <property type="entry name" value="HAD superfamily/HAD-like"/>
    <property type="match status" value="1"/>
</dbReference>
<protein>
    <submittedName>
        <fullName evidence="2">HAD family hydrolase</fullName>
    </submittedName>
</protein>
<dbReference type="SUPFAM" id="SSF56784">
    <property type="entry name" value="HAD-like"/>
    <property type="match status" value="1"/>
</dbReference>
<keyword evidence="3" id="KW-1185">Reference proteome</keyword>
<dbReference type="GO" id="GO:0016787">
    <property type="term" value="F:hydrolase activity"/>
    <property type="evidence" value="ECO:0007669"/>
    <property type="project" value="UniProtKB-KW"/>
</dbReference>
<feature type="region of interest" description="Disordered" evidence="1">
    <location>
        <begin position="272"/>
        <end position="291"/>
    </location>
</feature>
<organism evidence="2 3">
    <name type="scientific">Saccharopolyspora ipomoeae</name>
    <dbReference type="NCBI Taxonomy" id="3042027"/>
    <lineage>
        <taxon>Bacteria</taxon>
        <taxon>Bacillati</taxon>
        <taxon>Actinomycetota</taxon>
        <taxon>Actinomycetes</taxon>
        <taxon>Pseudonocardiales</taxon>
        <taxon>Pseudonocardiaceae</taxon>
        <taxon>Saccharopolyspora</taxon>
    </lineage>
</organism>
<keyword evidence="2" id="KW-0378">Hydrolase</keyword>
<dbReference type="Proteomes" id="UP001237595">
    <property type="component" value="Unassembled WGS sequence"/>
</dbReference>
<evidence type="ECO:0000256" key="1">
    <source>
        <dbReference type="SAM" id="MobiDB-lite"/>
    </source>
</evidence>
<dbReference type="Gene3D" id="1.10.150.400">
    <property type="match status" value="1"/>
</dbReference>
<dbReference type="InterPro" id="IPR023214">
    <property type="entry name" value="HAD_sf"/>
</dbReference>
<name>A0ABT6PXG4_9PSEU</name>